<keyword evidence="4" id="KW-1185">Reference proteome</keyword>
<dbReference type="Proteomes" id="UP001151081">
    <property type="component" value="Unassembled WGS sequence"/>
</dbReference>
<feature type="signal peptide" evidence="2">
    <location>
        <begin position="1"/>
        <end position="22"/>
    </location>
</feature>
<gene>
    <name evidence="3" type="ORF">KEG57_48530</name>
</gene>
<feature type="chain" id="PRO_5040790405" description="Lipoprotein" evidence="2">
    <location>
        <begin position="23"/>
        <end position="120"/>
    </location>
</feature>
<organism evidence="3 4">
    <name type="scientific">Polyangium jinanense</name>
    <dbReference type="NCBI Taxonomy" id="2829994"/>
    <lineage>
        <taxon>Bacteria</taxon>
        <taxon>Pseudomonadati</taxon>
        <taxon>Myxococcota</taxon>
        <taxon>Polyangia</taxon>
        <taxon>Polyangiales</taxon>
        <taxon>Polyangiaceae</taxon>
        <taxon>Polyangium</taxon>
    </lineage>
</organism>
<sequence length="120" mass="12522">MKSLQALGLLALLATGCNPLPAWTSGQVGCAEEQIVITRDEMGFAGRTWTAVCRGKTFYCTSVNTGPQGAMQVSCKEEAQSDAPPPSAPPPSAPPAATGCQYDTQCKGDRICKEGQCVDP</sequence>
<protein>
    <recommendedName>
        <fullName evidence="5">Lipoprotein</fullName>
    </recommendedName>
</protein>
<reference evidence="3 4" key="1">
    <citation type="submission" date="2021-04" db="EMBL/GenBank/DDBJ databases">
        <title>Genome analysis of Polyangium sp.</title>
        <authorList>
            <person name="Li Y."/>
            <person name="Wang J."/>
        </authorList>
    </citation>
    <scope>NUCLEOTIDE SEQUENCE [LARGE SCALE GENOMIC DNA]</scope>
    <source>
        <strain evidence="3 4">SDU14</strain>
    </source>
</reference>
<feature type="compositionally biased region" description="Pro residues" evidence="1">
    <location>
        <begin position="83"/>
        <end position="94"/>
    </location>
</feature>
<feature type="region of interest" description="Disordered" evidence="1">
    <location>
        <begin position="71"/>
        <end position="99"/>
    </location>
</feature>
<evidence type="ECO:0000256" key="2">
    <source>
        <dbReference type="SAM" id="SignalP"/>
    </source>
</evidence>
<keyword evidence="2" id="KW-0732">Signal</keyword>
<evidence type="ECO:0000313" key="3">
    <source>
        <dbReference type="EMBL" id="MDC3988409.1"/>
    </source>
</evidence>
<proteinExistence type="predicted"/>
<evidence type="ECO:0000313" key="4">
    <source>
        <dbReference type="Proteomes" id="UP001151081"/>
    </source>
</evidence>
<dbReference type="AlphaFoldDB" id="A0A9X3XDJ1"/>
<accession>A0A9X3XDJ1</accession>
<evidence type="ECO:0000256" key="1">
    <source>
        <dbReference type="SAM" id="MobiDB-lite"/>
    </source>
</evidence>
<evidence type="ECO:0008006" key="5">
    <source>
        <dbReference type="Google" id="ProtNLM"/>
    </source>
</evidence>
<dbReference type="EMBL" id="JAGTJJ010000072">
    <property type="protein sequence ID" value="MDC3988409.1"/>
    <property type="molecule type" value="Genomic_DNA"/>
</dbReference>
<dbReference type="PROSITE" id="PS51257">
    <property type="entry name" value="PROKAR_LIPOPROTEIN"/>
    <property type="match status" value="1"/>
</dbReference>
<dbReference type="RefSeq" id="WP_272425000.1">
    <property type="nucleotide sequence ID" value="NZ_JAGTJJ010000072.1"/>
</dbReference>
<comment type="caution">
    <text evidence="3">The sequence shown here is derived from an EMBL/GenBank/DDBJ whole genome shotgun (WGS) entry which is preliminary data.</text>
</comment>
<name>A0A9X3XDJ1_9BACT</name>